<comment type="caution">
    <text evidence="1">The sequence shown here is derived from an EMBL/GenBank/DDBJ whole genome shotgun (WGS) entry which is preliminary data.</text>
</comment>
<proteinExistence type="predicted"/>
<evidence type="ECO:0000313" key="2">
    <source>
        <dbReference type="Proteomes" id="UP000321331"/>
    </source>
</evidence>
<organism evidence="1 2">
    <name type="scientific">Fusarium oxysporum f. sp. cubense</name>
    <dbReference type="NCBI Taxonomy" id="61366"/>
    <lineage>
        <taxon>Eukaryota</taxon>
        <taxon>Fungi</taxon>
        <taxon>Dikarya</taxon>
        <taxon>Ascomycota</taxon>
        <taxon>Pezizomycotina</taxon>
        <taxon>Sordariomycetes</taxon>
        <taxon>Hypocreomycetidae</taxon>
        <taxon>Hypocreales</taxon>
        <taxon>Nectriaceae</taxon>
        <taxon>Fusarium</taxon>
        <taxon>Fusarium oxysporum species complex</taxon>
    </lineage>
</organism>
<name>A0A5C6TF75_FUSOC</name>
<gene>
    <name evidence="1" type="ORF">FocTR4_00005779</name>
</gene>
<dbReference type="EMBL" id="VMNF01000004">
    <property type="protein sequence ID" value="TXC09262.1"/>
    <property type="molecule type" value="Genomic_DNA"/>
</dbReference>
<evidence type="ECO:0000313" key="1">
    <source>
        <dbReference type="EMBL" id="TXC09262.1"/>
    </source>
</evidence>
<reference evidence="1 2" key="1">
    <citation type="submission" date="2019-07" db="EMBL/GenBank/DDBJ databases">
        <title>The First High-Quality Draft Genome Sequence of the Causal Agent of the Current Panama Disease Epidemic.</title>
        <authorList>
            <person name="Warmington R.J."/>
            <person name="Kay W."/>
            <person name="Jeffries A."/>
            <person name="Bebber D."/>
            <person name="Moore K."/>
            <person name="Studholme D.J."/>
        </authorList>
    </citation>
    <scope>NUCLEOTIDE SEQUENCE [LARGE SCALE GENOMIC DNA]</scope>
    <source>
        <strain evidence="1 2">TR4</strain>
    </source>
</reference>
<dbReference type="AlphaFoldDB" id="A0A5C6TF75"/>
<dbReference type="Proteomes" id="UP000321331">
    <property type="component" value="Unassembled WGS sequence"/>
</dbReference>
<sequence length="115" mass="13208">MGDWKNMADLKMRMRLEAALETRHHENDAQKGTKREFSGCSSFGYEQRWPERELLDACLDKGDDGPGVFRFMACTMIAETVLEVYVSIKGSYEFFEETSEFWKGDMRCDLGVEGG</sequence>
<accession>A0A5C6TF75</accession>
<protein>
    <submittedName>
        <fullName evidence="1">Uncharacterized protein</fullName>
    </submittedName>
</protein>